<keyword evidence="6" id="KW-0698">rRNA processing</keyword>
<evidence type="ECO:0000256" key="2">
    <source>
        <dbReference type="ARBA" id="ARBA00004496"/>
    </source>
</evidence>
<dbReference type="GO" id="GO:0009383">
    <property type="term" value="F:rRNA (cytosine-C5-)-methyltransferase activity"/>
    <property type="evidence" value="ECO:0007669"/>
    <property type="project" value="TreeGrafter"/>
</dbReference>
<evidence type="ECO:0000256" key="14">
    <source>
        <dbReference type="PROSITE-ProRule" id="PRU01023"/>
    </source>
</evidence>
<dbReference type="InterPro" id="IPR049560">
    <property type="entry name" value="MeTrfase_RsmB-F_NOP2_cat"/>
</dbReference>
<dbReference type="Gene3D" id="3.40.50.150">
    <property type="entry name" value="Vaccinia Virus protein VP39"/>
    <property type="match status" value="1"/>
</dbReference>
<evidence type="ECO:0000256" key="6">
    <source>
        <dbReference type="ARBA" id="ARBA00022552"/>
    </source>
</evidence>
<dbReference type="Gene3D" id="1.10.287.730">
    <property type="entry name" value="Helix hairpin bin"/>
    <property type="match status" value="1"/>
</dbReference>
<evidence type="ECO:0000256" key="10">
    <source>
        <dbReference type="ARBA" id="ARBA00022884"/>
    </source>
</evidence>
<dbReference type="EC" id="2.1.1.176" evidence="4"/>
<dbReference type="GO" id="GO:0070475">
    <property type="term" value="P:rRNA base methylation"/>
    <property type="evidence" value="ECO:0007669"/>
    <property type="project" value="TreeGrafter"/>
</dbReference>
<dbReference type="InterPro" id="IPR004573">
    <property type="entry name" value="rRNA_ssu_MeTfrase_B"/>
</dbReference>
<evidence type="ECO:0000259" key="16">
    <source>
        <dbReference type="PROSITE" id="PS51686"/>
    </source>
</evidence>
<dbReference type="OrthoDB" id="9810297at2"/>
<dbReference type="PROSITE" id="PS51686">
    <property type="entry name" value="SAM_MT_RSMB_NOP"/>
    <property type="match status" value="1"/>
</dbReference>
<dbReference type="InterPro" id="IPR018314">
    <property type="entry name" value="RsmB/NOL1/NOP2-like_CS"/>
</dbReference>
<dbReference type="PANTHER" id="PTHR22807">
    <property type="entry name" value="NOP2 YEAST -RELATED NOL1/NOP2/FMU SUN DOMAIN-CONTAINING"/>
    <property type="match status" value="1"/>
</dbReference>
<name>A0A432ZEL9_9GAMM</name>
<feature type="domain" description="SAM-dependent MTase RsmB/NOP-type" evidence="16">
    <location>
        <begin position="168"/>
        <end position="433"/>
    </location>
</feature>
<sequence>MSGVASRLTAVQTLHDILQKGRSFSQTFPHYSQHLEPRDRALAQQICFGVLRELPSLNWLLQQLLQKPLKGNKSILHEVLLVGAYQLVSMNMAEHGSVSATVEVSKKLGHKALSGVINGVLRNLLRQQAQLQQKLVQAQAQDRTLQSNHPRWLVERIEAAYPQQAQQILSANHQHPPLWLRVNRQHPAAADYPQRLHNLDIGFSRSEQLPSALKLDKPMDVTQLPDFATGAVSVQDIAAQHAAFLLAAQAHEQVLDCCAAPGGKTAHLLEQTPGVQVTAVEADPKRAERIGENLDRLGLTARLKVADARDLEQWWDGQQFDRILLDAPCSATGVIRRHPDIKWLRRATDIAELASLQASILDALWPTLKPGGRLLYATCSILPEENSEQIQAFVARHSDAIRLATSPSGGIDWQWLPDDYDGDGFYYALLEKQA</sequence>
<dbReference type="AlphaFoldDB" id="A0A432ZEL9"/>
<keyword evidence="7 14" id="KW-0489">Methyltransferase</keyword>
<comment type="function">
    <text evidence="1">Specifically methylates the cytosine at position 967 (m5C967) of 16S rRNA.</text>
</comment>
<keyword evidence="18" id="KW-1185">Reference proteome</keyword>
<feature type="coiled-coil region" evidence="15">
    <location>
        <begin position="121"/>
        <end position="148"/>
    </location>
</feature>
<protein>
    <recommendedName>
        <fullName evidence="4">16S rRNA (cytosine(967)-C(5))-methyltransferase</fullName>
        <ecNumber evidence="4">2.1.1.176</ecNumber>
    </recommendedName>
    <alternativeName>
        <fullName evidence="11">16S rRNA m5C967 methyltransferase</fullName>
    </alternativeName>
    <alternativeName>
        <fullName evidence="12">rRNA (cytosine-C(5)-)-methyltransferase RsmB</fullName>
    </alternativeName>
</protein>
<evidence type="ECO:0000256" key="3">
    <source>
        <dbReference type="ARBA" id="ARBA00007494"/>
    </source>
</evidence>
<evidence type="ECO:0000256" key="1">
    <source>
        <dbReference type="ARBA" id="ARBA00002724"/>
    </source>
</evidence>
<dbReference type="GO" id="GO:0005829">
    <property type="term" value="C:cytosol"/>
    <property type="evidence" value="ECO:0007669"/>
    <property type="project" value="TreeGrafter"/>
</dbReference>
<dbReference type="FunFam" id="3.40.50.150:FF:000022">
    <property type="entry name" value="Ribosomal RNA small subunit methyltransferase B"/>
    <property type="match status" value="1"/>
</dbReference>
<comment type="catalytic activity">
    <reaction evidence="13">
        <text>cytidine(967) in 16S rRNA + S-adenosyl-L-methionine = 5-methylcytidine(967) in 16S rRNA + S-adenosyl-L-homocysteine + H(+)</text>
        <dbReference type="Rhea" id="RHEA:42748"/>
        <dbReference type="Rhea" id="RHEA-COMP:10219"/>
        <dbReference type="Rhea" id="RHEA-COMP:10220"/>
        <dbReference type="ChEBI" id="CHEBI:15378"/>
        <dbReference type="ChEBI" id="CHEBI:57856"/>
        <dbReference type="ChEBI" id="CHEBI:59789"/>
        <dbReference type="ChEBI" id="CHEBI:74483"/>
        <dbReference type="ChEBI" id="CHEBI:82748"/>
        <dbReference type="EC" id="2.1.1.176"/>
    </reaction>
</comment>
<evidence type="ECO:0000256" key="7">
    <source>
        <dbReference type="ARBA" id="ARBA00022603"/>
    </source>
</evidence>
<comment type="similarity">
    <text evidence="3 14">Belongs to the class I-like SAM-binding methyltransferase superfamily. RsmB/NOP family.</text>
</comment>
<dbReference type="SUPFAM" id="SSF53335">
    <property type="entry name" value="S-adenosyl-L-methionine-dependent methyltransferases"/>
    <property type="match status" value="1"/>
</dbReference>
<dbReference type="CDD" id="cd02440">
    <property type="entry name" value="AdoMet_MTases"/>
    <property type="match status" value="1"/>
</dbReference>
<dbReference type="Gene3D" id="3.30.70.1170">
    <property type="entry name" value="Sun protein, domain 3"/>
    <property type="match status" value="1"/>
</dbReference>
<dbReference type="NCBIfam" id="NF008149">
    <property type="entry name" value="PRK10901.1"/>
    <property type="match status" value="1"/>
</dbReference>
<proteinExistence type="inferred from homology"/>
<evidence type="ECO:0000256" key="9">
    <source>
        <dbReference type="ARBA" id="ARBA00022691"/>
    </source>
</evidence>
<comment type="subcellular location">
    <subcellularLocation>
        <location evidence="2">Cytoplasm</location>
    </subcellularLocation>
</comment>
<evidence type="ECO:0000256" key="4">
    <source>
        <dbReference type="ARBA" id="ARBA00012140"/>
    </source>
</evidence>
<dbReference type="RefSeq" id="WP_126828084.1">
    <property type="nucleotide sequence ID" value="NZ_PIQG01000004.1"/>
</dbReference>
<accession>A0A432ZEL9</accession>
<keyword evidence="8 14" id="KW-0808">Transferase</keyword>
<evidence type="ECO:0000313" key="18">
    <source>
        <dbReference type="Proteomes" id="UP000288279"/>
    </source>
</evidence>
<dbReference type="InterPro" id="IPR054728">
    <property type="entry name" value="RsmB-like_ferredoxin"/>
</dbReference>
<dbReference type="InterPro" id="IPR001678">
    <property type="entry name" value="MeTrfase_RsmB-F_NOP2_dom"/>
</dbReference>
<keyword evidence="9 14" id="KW-0949">S-adenosyl-L-methionine</keyword>
<dbReference type="PANTHER" id="PTHR22807:SF61">
    <property type="entry name" value="NOL1_NOP2_SUN FAMILY PROTEIN _ ANTITERMINATION NUSB DOMAIN-CONTAINING PROTEIN"/>
    <property type="match status" value="1"/>
</dbReference>
<organism evidence="17 18">
    <name type="scientific">Pseudidiomarina taiwanensis</name>
    <dbReference type="NCBI Taxonomy" id="337250"/>
    <lineage>
        <taxon>Bacteria</taxon>
        <taxon>Pseudomonadati</taxon>
        <taxon>Pseudomonadota</taxon>
        <taxon>Gammaproteobacteria</taxon>
        <taxon>Alteromonadales</taxon>
        <taxon>Idiomarinaceae</taxon>
        <taxon>Pseudidiomarina</taxon>
    </lineage>
</organism>
<dbReference type="NCBIfam" id="TIGR00563">
    <property type="entry name" value="rsmB"/>
    <property type="match status" value="1"/>
</dbReference>
<evidence type="ECO:0000256" key="8">
    <source>
        <dbReference type="ARBA" id="ARBA00022679"/>
    </source>
</evidence>
<dbReference type="Gene3D" id="1.10.940.10">
    <property type="entry name" value="NusB-like"/>
    <property type="match status" value="1"/>
</dbReference>
<dbReference type="GO" id="GO:0003723">
    <property type="term" value="F:RNA binding"/>
    <property type="evidence" value="ECO:0007669"/>
    <property type="project" value="UniProtKB-UniRule"/>
</dbReference>
<feature type="binding site" evidence="14">
    <location>
        <position position="307"/>
    </location>
    <ligand>
        <name>S-adenosyl-L-methionine</name>
        <dbReference type="ChEBI" id="CHEBI:59789"/>
    </ligand>
</feature>
<dbReference type="InterPro" id="IPR029063">
    <property type="entry name" value="SAM-dependent_MTases_sf"/>
</dbReference>
<evidence type="ECO:0000256" key="11">
    <source>
        <dbReference type="ARBA" id="ARBA00030399"/>
    </source>
</evidence>
<dbReference type="GO" id="GO:0006355">
    <property type="term" value="P:regulation of DNA-templated transcription"/>
    <property type="evidence" value="ECO:0007669"/>
    <property type="project" value="InterPro"/>
</dbReference>
<dbReference type="Proteomes" id="UP000288279">
    <property type="component" value="Unassembled WGS sequence"/>
</dbReference>
<feature type="active site" description="Nucleophile" evidence="14">
    <location>
        <position position="379"/>
    </location>
</feature>
<feature type="binding site" evidence="14">
    <location>
        <position position="281"/>
    </location>
    <ligand>
        <name>S-adenosyl-L-methionine</name>
        <dbReference type="ChEBI" id="CHEBI:59789"/>
    </ligand>
</feature>
<gene>
    <name evidence="17" type="ORF">CWI83_08535</name>
</gene>
<keyword evidence="5" id="KW-0963">Cytoplasm</keyword>
<dbReference type="SUPFAM" id="SSF48013">
    <property type="entry name" value="NusB-like"/>
    <property type="match status" value="1"/>
</dbReference>
<dbReference type="EMBL" id="PIQG01000004">
    <property type="protein sequence ID" value="RUO76398.1"/>
    <property type="molecule type" value="Genomic_DNA"/>
</dbReference>
<dbReference type="PRINTS" id="PR02008">
    <property type="entry name" value="RCMTFAMILY"/>
</dbReference>
<dbReference type="InterPro" id="IPR006027">
    <property type="entry name" value="NusB_RsmB_TIM44"/>
</dbReference>
<feature type="binding site" evidence="14">
    <location>
        <begin position="258"/>
        <end position="264"/>
    </location>
    <ligand>
        <name>S-adenosyl-L-methionine</name>
        <dbReference type="ChEBI" id="CHEBI:59789"/>
    </ligand>
</feature>
<evidence type="ECO:0000256" key="15">
    <source>
        <dbReference type="SAM" id="Coils"/>
    </source>
</evidence>
<comment type="caution">
    <text evidence="17">The sequence shown here is derived from an EMBL/GenBank/DDBJ whole genome shotgun (WGS) entry which is preliminary data.</text>
</comment>
<dbReference type="InterPro" id="IPR023267">
    <property type="entry name" value="RCMT"/>
</dbReference>
<dbReference type="Pfam" id="PF01189">
    <property type="entry name" value="Methyltr_RsmB-F"/>
    <property type="match status" value="1"/>
</dbReference>
<keyword evidence="10 14" id="KW-0694">RNA-binding</keyword>
<dbReference type="PROSITE" id="PS01153">
    <property type="entry name" value="NOL1_NOP2_SUN"/>
    <property type="match status" value="1"/>
</dbReference>
<evidence type="ECO:0000256" key="13">
    <source>
        <dbReference type="ARBA" id="ARBA00047283"/>
    </source>
</evidence>
<evidence type="ECO:0000256" key="5">
    <source>
        <dbReference type="ARBA" id="ARBA00022490"/>
    </source>
</evidence>
<reference evidence="17 18" key="1">
    <citation type="journal article" date="2011" name="Front. Microbiol.">
        <title>Genomic signatures of strain selection and enhancement in Bacillus atrophaeus var. globigii, a historical biowarfare simulant.</title>
        <authorList>
            <person name="Gibbons H.S."/>
            <person name="Broomall S.M."/>
            <person name="McNew L.A."/>
            <person name="Daligault H."/>
            <person name="Chapman C."/>
            <person name="Bruce D."/>
            <person name="Karavis M."/>
            <person name="Krepps M."/>
            <person name="McGregor P.A."/>
            <person name="Hong C."/>
            <person name="Park K.H."/>
            <person name="Akmal A."/>
            <person name="Feldman A."/>
            <person name="Lin J.S."/>
            <person name="Chang W.E."/>
            <person name="Higgs B.W."/>
            <person name="Demirev P."/>
            <person name="Lindquist J."/>
            <person name="Liem A."/>
            <person name="Fochler E."/>
            <person name="Read T.D."/>
            <person name="Tapia R."/>
            <person name="Johnson S."/>
            <person name="Bishop-Lilly K.A."/>
            <person name="Detter C."/>
            <person name="Han C."/>
            <person name="Sozhamannan S."/>
            <person name="Rosenzweig C.N."/>
            <person name="Skowronski E.W."/>
        </authorList>
    </citation>
    <scope>NUCLEOTIDE SEQUENCE [LARGE SCALE GENOMIC DNA]</scope>
    <source>
        <strain evidence="17 18">PIT1</strain>
    </source>
</reference>
<evidence type="ECO:0000256" key="12">
    <source>
        <dbReference type="ARBA" id="ARBA00031088"/>
    </source>
</evidence>
<evidence type="ECO:0000313" key="17">
    <source>
        <dbReference type="EMBL" id="RUO76398.1"/>
    </source>
</evidence>
<dbReference type="InterPro" id="IPR035926">
    <property type="entry name" value="NusB-like_sf"/>
</dbReference>
<dbReference type="Pfam" id="PF01029">
    <property type="entry name" value="NusB"/>
    <property type="match status" value="1"/>
</dbReference>
<dbReference type="Pfam" id="PF22458">
    <property type="entry name" value="RsmF-B_ferredox"/>
    <property type="match status" value="1"/>
</dbReference>
<feature type="binding site" evidence="14">
    <location>
        <position position="326"/>
    </location>
    <ligand>
        <name>S-adenosyl-L-methionine</name>
        <dbReference type="ChEBI" id="CHEBI:59789"/>
    </ligand>
</feature>
<keyword evidence="15" id="KW-0175">Coiled coil</keyword>